<keyword evidence="2" id="KW-1133">Transmembrane helix</keyword>
<dbReference type="EMBL" id="KV751140">
    <property type="protein sequence ID" value="OCL01388.1"/>
    <property type="molecule type" value="Genomic_DNA"/>
</dbReference>
<evidence type="ECO:0000313" key="3">
    <source>
        <dbReference type="EMBL" id="OCL01388.1"/>
    </source>
</evidence>
<dbReference type="Proteomes" id="UP000250140">
    <property type="component" value="Unassembled WGS sequence"/>
</dbReference>
<dbReference type="AlphaFoldDB" id="A0A8E2EMV0"/>
<organism evidence="3 4">
    <name type="scientific">Glonium stellatum</name>
    <dbReference type="NCBI Taxonomy" id="574774"/>
    <lineage>
        <taxon>Eukaryota</taxon>
        <taxon>Fungi</taxon>
        <taxon>Dikarya</taxon>
        <taxon>Ascomycota</taxon>
        <taxon>Pezizomycotina</taxon>
        <taxon>Dothideomycetes</taxon>
        <taxon>Pleosporomycetidae</taxon>
        <taxon>Gloniales</taxon>
        <taxon>Gloniaceae</taxon>
        <taxon>Glonium</taxon>
    </lineage>
</organism>
<dbReference type="OrthoDB" id="5358884at2759"/>
<reference evidence="3 4" key="1">
    <citation type="journal article" date="2016" name="Nat. Commun.">
        <title>Ectomycorrhizal ecology is imprinted in the genome of the dominant symbiotic fungus Cenococcum geophilum.</title>
        <authorList>
            <consortium name="DOE Joint Genome Institute"/>
            <person name="Peter M."/>
            <person name="Kohler A."/>
            <person name="Ohm R.A."/>
            <person name="Kuo A."/>
            <person name="Krutzmann J."/>
            <person name="Morin E."/>
            <person name="Arend M."/>
            <person name="Barry K.W."/>
            <person name="Binder M."/>
            <person name="Choi C."/>
            <person name="Clum A."/>
            <person name="Copeland A."/>
            <person name="Grisel N."/>
            <person name="Haridas S."/>
            <person name="Kipfer T."/>
            <person name="LaButti K."/>
            <person name="Lindquist E."/>
            <person name="Lipzen A."/>
            <person name="Maire R."/>
            <person name="Meier B."/>
            <person name="Mihaltcheva S."/>
            <person name="Molinier V."/>
            <person name="Murat C."/>
            <person name="Poggeler S."/>
            <person name="Quandt C.A."/>
            <person name="Sperisen C."/>
            <person name="Tritt A."/>
            <person name="Tisserant E."/>
            <person name="Crous P.W."/>
            <person name="Henrissat B."/>
            <person name="Nehls U."/>
            <person name="Egli S."/>
            <person name="Spatafora J.W."/>
            <person name="Grigoriev I.V."/>
            <person name="Martin F.M."/>
        </authorList>
    </citation>
    <scope>NUCLEOTIDE SEQUENCE [LARGE SCALE GENOMIC DNA]</scope>
    <source>
        <strain evidence="3 4">CBS 207.34</strain>
    </source>
</reference>
<sequence length="250" mass="26559">MENSPRGVTGRPGDSHLHEISSDPEVIPDQAPLQTLYYSIGNKPSPQTSYVRKRFPNWIVFVLSAFAIAIIAAVIGGLVGKTIEHHNCSTTIDEAKASAVRNPPITTAASVSVTTPATIPAPAVSASVTTSNTIPVPTTGCPGLNGHTLQSTFANITYKLTCNVDWVGYDVGAVSADTISACVEACSTVSQYNHTTCVGVTWVPAWINTTLAMEQVQVPGNCFMKYYVDGLPPNKMEFESVVAFLEQPGD</sequence>
<protein>
    <submittedName>
        <fullName evidence="3">Uncharacterized protein</fullName>
    </submittedName>
</protein>
<accession>A0A8E2EMV0</accession>
<keyword evidence="2" id="KW-0812">Transmembrane</keyword>
<gene>
    <name evidence="3" type="ORF">AOQ84DRAFT_403313</name>
</gene>
<name>A0A8E2EMV0_9PEZI</name>
<evidence type="ECO:0000313" key="4">
    <source>
        <dbReference type="Proteomes" id="UP000250140"/>
    </source>
</evidence>
<keyword evidence="2" id="KW-0472">Membrane</keyword>
<proteinExistence type="predicted"/>
<evidence type="ECO:0000256" key="2">
    <source>
        <dbReference type="SAM" id="Phobius"/>
    </source>
</evidence>
<feature type="region of interest" description="Disordered" evidence="1">
    <location>
        <begin position="1"/>
        <end position="25"/>
    </location>
</feature>
<keyword evidence="4" id="KW-1185">Reference proteome</keyword>
<evidence type="ECO:0000256" key="1">
    <source>
        <dbReference type="SAM" id="MobiDB-lite"/>
    </source>
</evidence>
<feature type="transmembrane region" description="Helical" evidence="2">
    <location>
        <begin position="58"/>
        <end position="79"/>
    </location>
</feature>